<dbReference type="AlphaFoldDB" id="A0A7V1BC91"/>
<name>A0A7V1BC91_9RHOB</name>
<sequence length="25" mass="2571">YELSLQSAGQLSFTADTDDAPQGGV</sequence>
<dbReference type="Proteomes" id="UP000885704">
    <property type="component" value="Unassembled WGS sequence"/>
</dbReference>
<feature type="non-terminal residue" evidence="2">
    <location>
        <position position="1"/>
    </location>
</feature>
<comment type="caution">
    <text evidence="2">The sequence shown here is derived from an EMBL/GenBank/DDBJ whole genome shotgun (WGS) entry which is preliminary data.</text>
</comment>
<evidence type="ECO:0000313" key="2">
    <source>
        <dbReference type="EMBL" id="HDZ50621.1"/>
    </source>
</evidence>
<gene>
    <name evidence="2" type="ORF">ENH63_02345</name>
</gene>
<accession>A0A7V1BC91</accession>
<proteinExistence type="predicted"/>
<protein>
    <submittedName>
        <fullName evidence="2">Phage major tail protein, TP901-1 family</fullName>
    </submittedName>
</protein>
<organism evidence="2">
    <name type="scientific">Sulfitobacter litoralis</name>
    <dbReference type="NCBI Taxonomy" id="335975"/>
    <lineage>
        <taxon>Bacteria</taxon>
        <taxon>Pseudomonadati</taxon>
        <taxon>Pseudomonadota</taxon>
        <taxon>Alphaproteobacteria</taxon>
        <taxon>Rhodobacterales</taxon>
        <taxon>Roseobacteraceae</taxon>
        <taxon>Sulfitobacter</taxon>
    </lineage>
</organism>
<feature type="compositionally biased region" description="Polar residues" evidence="1">
    <location>
        <begin position="1"/>
        <end position="15"/>
    </location>
</feature>
<reference evidence="2" key="1">
    <citation type="journal article" date="2020" name="mSystems">
        <title>Genome- and Community-Level Interaction Insights into Carbon Utilization and Element Cycling Functions of Hydrothermarchaeota in Hydrothermal Sediment.</title>
        <authorList>
            <person name="Zhou Z."/>
            <person name="Liu Y."/>
            <person name="Xu W."/>
            <person name="Pan J."/>
            <person name="Luo Z.H."/>
            <person name="Li M."/>
        </authorList>
    </citation>
    <scope>NUCLEOTIDE SEQUENCE [LARGE SCALE GENOMIC DNA]</scope>
    <source>
        <strain evidence="2">HyVt-323</strain>
    </source>
</reference>
<evidence type="ECO:0000256" key="1">
    <source>
        <dbReference type="SAM" id="MobiDB-lite"/>
    </source>
</evidence>
<feature type="region of interest" description="Disordered" evidence="1">
    <location>
        <begin position="1"/>
        <end position="25"/>
    </location>
</feature>
<dbReference type="EMBL" id="DRFN01000006">
    <property type="protein sequence ID" value="HDZ50621.1"/>
    <property type="molecule type" value="Genomic_DNA"/>
</dbReference>